<protein>
    <submittedName>
        <fullName evidence="2">Fimbrial protein</fullName>
    </submittedName>
</protein>
<evidence type="ECO:0000259" key="1">
    <source>
        <dbReference type="Pfam" id="PF00419"/>
    </source>
</evidence>
<feature type="domain" description="Fimbrial-type adhesion" evidence="1">
    <location>
        <begin position="29"/>
        <end position="165"/>
    </location>
</feature>
<dbReference type="RefSeq" id="WP_137272942.1">
    <property type="nucleotide sequence ID" value="NZ_CP081105.1"/>
</dbReference>
<dbReference type="Pfam" id="PF00419">
    <property type="entry name" value="Fimbrial"/>
    <property type="match status" value="1"/>
</dbReference>
<reference evidence="2 3" key="1">
    <citation type="journal article" date="2019" name="Sci. Rep.">
        <title>Differences in resource use lead to coexistence of seed-transmitted microbial populations.</title>
        <authorList>
            <person name="Torres-Cortes G."/>
            <person name="Garcia B.J."/>
            <person name="Compant S."/>
            <person name="Rezki S."/>
            <person name="Jones P."/>
            <person name="Preveaux A."/>
            <person name="Briand M."/>
            <person name="Roulet A."/>
            <person name="Bouchez O."/>
            <person name="Jacobson D."/>
            <person name="Barret M."/>
        </authorList>
    </citation>
    <scope>NUCLEOTIDE SEQUENCE [LARGE SCALE GENOMIC DNA]</scope>
    <source>
        <strain evidence="2 3">CFBP13530</strain>
    </source>
</reference>
<dbReference type="InterPro" id="IPR050263">
    <property type="entry name" value="Bact_Fimbrial_Adh_Pro"/>
</dbReference>
<dbReference type="GeneID" id="66610068"/>
<dbReference type="GO" id="GO:0009289">
    <property type="term" value="C:pilus"/>
    <property type="evidence" value="ECO:0007669"/>
    <property type="project" value="InterPro"/>
</dbReference>
<comment type="caution">
    <text evidence="2">The sequence shown here is derived from an EMBL/GenBank/DDBJ whole genome shotgun (WGS) entry which is preliminary data.</text>
</comment>
<name>A0AB38P402_9ENTR</name>
<dbReference type="Proteomes" id="UP000306327">
    <property type="component" value="Unassembled WGS sequence"/>
</dbReference>
<dbReference type="GO" id="GO:0043709">
    <property type="term" value="P:cell adhesion involved in single-species biofilm formation"/>
    <property type="evidence" value="ECO:0007669"/>
    <property type="project" value="TreeGrafter"/>
</dbReference>
<evidence type="ECO:0000313" key="3">
    <source>
        <dbReference type="Proteomes" id="UP000306327"/>
    </source>
</evidence>
<sequence length="165" mass="18144">MLRTVIWSLIIVFISANTVCFAGSKYVDMSLTVLINVPIPCVINGGTVEFGNVVTTKVDGEHYTQPVNYAMDCQTRISDYLKLQLQGETTVINGEQVLKTNIEGFGLRLQNKADKTVIKPGTTDWLNFTYTQAAPELEVVPVKEASTSLQAAEFNATATMVVDYQ</sequence>
<organism evidence="2 3">
    <name type="scientific">Enterobacter cancerogenus</name>
    <dbReference type="NCBI Taxonomy" id="69218"/>
    <lineage>
        <taxon>Bacteria</taxon>
        <taxon>Pseudomonadati</taxon>
        <taxon>Pseudomonadota</taxon>
        <taxon>Gammaproteobacteria</taxon>
        <taxon>Enterobacterales</taxon>
        <taxon>Enterobacteriaceae</taxon>
        <taxon>Enterobacter</taxon>
        <taxon>Enterobacter cloacae complex</taxon>
    </lineage>
</organism>
<proteinExistence type="predicted"/>
<accession>A0AB38P402</accession>
<dbReference type="InterPro" id="IPR036937">
    <property type="entry name" value="Adhesion_dom_fimbrial_sf"/>
</dbReference>
<dbReference type="EMBL" id="QGAL01000004">
    <property type="protein sequence ID" value="TKK17799.1"/>
    <property type="molecule type" value="Genomic_DNA"/>
</dbReference>
<dbReference type="InterPro" id="IPR008966">
    <property type="entry name" value="Adhesion_dom_sf"/>
</dbReference>
<gene>
    <name evidence="2" type="ORF">EcCFBP13530_15755</name>
</gene>
<dbReference type="PANTHER" id="PTHR33420">
    <property type="entry name" value="FIMBRIAL SUBUNIT ELFA-RELATED"/>
    <property type="match status" value="1"/>
</dbReference>
<dbReference type="Gene3D" id="2.60.40.1090">
    <property type="entry name" value="Fimbrial-type adhesion domain"/>
    <property type="match status" value="1"/>
</dbReference>
<evidence type="ECO:0000313" key="2">
    <source>
        <dbReference type="EMBL" id="TKK17799.1"/>
    </source>
</evidence>
<dbReference type="InterPro" id="IPR000259">
    <property type="entry name" value="Adhesion_dom_fimbrial"/>
</dbReference>
<dbReference type="PANTHER" id="PTHR33420:SF34">
    <property type="entry name" value="MINOR FIMBRIAL SUBUNIT"/>
    <property type="match status" value="1"/>
</dbReference>
<dbReference type="AlphaFoldDB" id="A0AB38P402"/>
<dbReference type="SUPFAM" id="SSF49401">
    <property type="entry name" value="Bacterial adhesins"/>
    <property type="match status" value="1"/>
</dbReference>